<feature type="domain" description="FAS1" evidence="2">
    <location>
        <begin position="571"/>
        <end position="710"/>
    </location>
</feature>
<feature type="domain" description="FAS1" evidence="2">
    <location>
        <begin position="138"/>
        <end position="280"/>
    </location>
</feature>
<dbReference type="Gene3D" id="2.30.180.10">
    <property type="entry name" value="FAS1 domain"/>
    <property type="match status" value="5"/>
</dbReference>
<dbReference type="InterPro" id="IPR050904">
    <property type="entry name" value="Adhesion/Biosynth-related"/>
</dbReference>
<keyword evidence="1" id="KW-1133">Transmembrane helix</keyword>
<dbReference type="PANTHER" id="PTHR10900">
    <property type="entry name" value="PERIOSTIN-RELATED"/>
    <property type="match status" value="1"/>
</dbReference>
<protein>
    <recommendedName>
        <fullName evidence="2">FAS1 domain-containing protein</fullName>
    </recommendedName>
</protein>
<feature type="domain" description="FAS1" evidence="2">
    <location>
        <begin position="285"/>
        <end position="424"/>
    </location>
</feature>
<dbReference type="GO" id="GO:0005615">
    <property type="term" value="C:extracellular space"/>
    <property type="evidence" value="ECO:0007669"/>
    <property type="project" value="TreeGrafter"/>
</dbReference>
<dbReference type="Proteomes" id="UP000605846">
    <property type="component" value="Unassembled WGS sequence"/>
</dbReference>
<feature type="domain" description="FAS1" evidence="2">
    <location>
        <begin position="6"/>
        <end position="145"/>
    </location>
</feature>
<gene>
    <name evidence="3" type="ORF">EC973_004817</name>
</gene>
<accession>A0A8H7ELA2</accession>
<evidence type="ECO:0000313" key="4">
    <source>
        <dbReference type="Proteomes" id="UP000605846"/>
    </source>
</evidence>
<evidence type="ECO:0000259" key="2">
    <source>
        <dbReference type="PROSITE" id="PS50213"/>
    </source>
</evidence>
<dbReference type="OrthoDB" id="14252at2759"/>
<dbReference type="Pfam" id="PF02469">
    <property type="entry name" value="Fasciclin"/>
    <property type="match status" value="5"/>
</dbReference>
<feature type="transmembrane region" description="Helical" evidence="1">
    <location>
        <begin position="722"/>
        <end position="748"/>
    </location>
</feature>
<feature type="domain" description="FAS1" evidence="2">
    <location>
        <begin position="427"/>
        <end position="566"/>
    </location>
</feature>
<keyword evidence="1" id="KW-0812">Transmembrane</keyword>
<organism evidence="3 4">
    <name type="scientific">Apophysomyces ossiformis</name>
    <dbReference type="NCBI Taxonomy" id="679940"/>
    <lineage>
        <taxon>Eukaryota</taxon>
        <taxon>Fungi</taxon>
        <taxon>Fungi incertae sedis</taxon>
        <taxon>Mucoromycota</taxon>
        <taxon>Mucoromycotina</taxon>
        <taxon>Mucoromycetes</taxon>
        <taxon>Mucorales</taxon>
        <taxon>Mucorineae</taxon>
        <taxon>Mucoraceae</taxon>
        <taxon>Apophysomyces</taxon>
    </lineage>
</organism>
<comment type="caution">
    <text evidence="3">The sequence shown here is derived from an EMBL/GenBank/DDBJ whole genome shotgun (WGS) entry which is preliminary data.</text>
</comment>
<dbReference type="PROSITE" id="PS50213">
    <property type="entry name" value="FAS1"/>
    <property type="match status" value="5"/>
</dbReference>
<evidence type="ECO:0000313" key="3">
    <source>
        <dbReference type="EMBL" id="KAF7721373.1"/>
    </source>
</evidence>
<reference evidence="3" key="1">
    <citation type="submission" date="2020-01" db="EMBL/GenBank/DDBJ databases">
        <title>Genome Sequencing of Three Apophysomyces-Like Fungal Strains Confirms a Novel Fungal Genus in the Mucoromycota with divergent Burkholderia-like Endosymbiotic Bacteria.</title>
        <authorList>
            <person name="Stajich J.E."/>
            <person name="Macias A.M."/>
            <person name="Carter-House D."/>
            <person name="Lovett B."/>
            <person name="Kasson L.R."/>
            <person name="Berry K."/>
            <person name="Grigoriev I."/>
            <person name="Chang Y."/>
            <person name="Spatafora J."/>
            <person name="Kasson M.T."/>
        </authorList>
    </citation>
    <scope>NUCLEOTIDE SEQUENCE</scope>
    <source>
        <strain evidence="3">NRRL A-21654</strain>
    </source>
</reference>
<keyword evidence="4" id="KW-1185">Reference proteome</keyword>
<dbReference type="InterPro" id="IPR036378">
    <property type="entry name" value="FAS1_dom_sf"/>
</dbReference>
<name>A0A8H7ELA2_9FUNG</name>
<dbReference type="PANTHER" id="PTHR10900:SF77">
    <property type="entry name" value="FI19380P1"/>
    <property type="match status" value="1"/>
</dbReference>
<sequence length="761" mass="85029">MYANAYKTIIDVLSENERFEKLIEHLQRNRLVPHINSLKSGTLFAPDNEAFAKYKDEDITKSVLLYHLLPNALTGEDFFHGQLVESLYIRPNLLGSAEAGQRIKITMEGTSSKNPGKVYVNNAEITEKDIMVNNQTFIQAINQVLEPPEILGKSLELRNAELYNMMKDVGLDKVLDQERPFTVFVSSQNILNKFNPIEKTYITSEYGQQDFSLLLHYTVIEGVIYSADFPSGKTDYKSLSGDLLQVSQDKDQGSAVNGIRITQSDVLAANGVIHELGDTVIPPSIVFDTRKYLYGLNATRFVSLIDAHGLNHYLEENNNYTLLVPSNEELDDGDIAEVMIRDWLSYHIINGTWTQDNLINNMLLRTEYKSPRLAGQPQRLAVHIEREKSSNGPPNRSIRFDRSRVLNDTISINNKTIHQISESLSLPGDLLEKLVVDLDLSTFIATLYVSEVVNEIKDAQGITLFVPSNGAFQELGLVAKYLVHPTAKSSLQSVLRYHSVTEILYYEDMVREVHEAETLANSTLRISQDKSGNVTVGRPDGHQFGTVRERDILVENGVVHKLDAVQIPDHVTITNNNLLVGIEANSMLEVLEKAGLMDVIEQKDCTVLAPSDKAFAHIDMDALLQDPDQLARVARLHLIPTTWQQKWMMGGASGEYPTLLSDYDKVLIRGTGNGGFIVEVKDRPETSRAQVTGMGKSSNGGGVLEIDAVLMPVRRGIFGLPWFWSIVLIITSSGIFAGMLAVGGFFGYKIWSRRRLGYRAI</sequence>
<proteinExistence type="predicted"/>
<dbReference type="EMBL" id="JABAYA010000273">
    <property type="protein sequence ID" value="KAF7721373.1"/>
    <property type="molecule type" value="Genomic_DNA"/>
</dbReference>
<dbReference type="SUPFAM" id="SSF82153">
    <property type="entry name" value="FAS1 domain"/>
    <property type="match status" value="5"/>
</dbReference>
<dbReference type="SMART" id="SM00554">
    <property type="entry name" value="FAS1"/>
    <property type="match status" value="5"/>
</dbReference>
<dbReference type="InterPro" id="IPR000782">
    <property type="entry name" value="FAS1_domain"/>
</dbReference>
<keyword evidence="1" id="KW-0472">Membrane</keyword>
<dbReference type="AlphaFoldDB" id="A0A8H7ELA2"/>
<evidence type="ECO:0000256" key="1">
    <source>
        <dbReference type="SAM" id="Phobius"/>
    </source>
</evidence>